<dbReference type="AlphaFoldDB" id="A0AAF0EE99"/>
<feature type="region of interest" description="Disordered" evidence="1">
    <location>
        <begin position="134"/>
        <end position="202"/>
    </location>
</feature>
<protein>
    <submittedName>
        <fullName evidence="2">Uncharacterized protein</fullName>
    </submittedName>
</protein>
<feature type="compositionally biased region" description="Low complexity" evidence="1">
    <location>
        <begin position="242"/>
        <end position="251"/>
    </location>
</feature>
<name>A0AAF0EE99_9BASI</name>
<evidence type="ECO:0000313" key="3">
    <source>
        <dbReference type="Proteomes" id="UP001214415"/>
    </source>
</evidence>
<evidence type="ECO:0000313" key="2">
    <source>
        <dbReference type="EMBL" id="WFD22991.1"/>
    </source>
</evidence>
<gene>
    <name evidence="2" type="ORF">MEQU1_001675</name>
</gene>
<dbReference type="EMBL" id="CP119902">
    <property type="protein sequence ID" value="WFD22991.1"/>
    <property type="molecule type" value="Genomic_DNA"/>
</dbReference>
<feature type="compositionally biased region" description="Pro residues" evidence="1">
    <location>
        <begin position="141"/>
        <end position="157"/>
    </location>
</feature>
<feature type="compositionally biased region" description="Low complexity" evidence="1">
    <location>
        <begin position="171"/>
        <end position="182"/>
    </location>
</feature>
<accession>A0AAF0EE99</accession>
<feature type="region of interest" description="Disordered" evidence="1">
    <location>
        <begin position="236"/>
        <end position="262"/>
    </location>
</feature>
<sequence length="392" mass="42321">MGPPRAVLLKGPTLNSRVFLTALPERHEDLMAKACELFKVPADHTPQLYVACQASIGPPNSEQRGALLMADAMPFLRDRELVTLRWVPNEATRSREGARVQWDPKLDDRLFSTPLGRGPQARAAHVARVLERERSAALPEKAPPAPAAYPKLPPPTAESPFQAPMSPPSSSPVESPVLEVPLSPTPQRTMPPLEWSAGDSDDDDAQAALILEKPAPRKSTGLGAWCARLNPFSKNESEPRRAIAPVSSAPAPEAPPAPLPDGAAAYDVMTQVLLAVREHPRNMHFRTPHDYVLRRPSGAHALQECVSRRFFDAAHPLEEFAEALYAYLATSAPQGGAVREEAATLRRFATTLMGELARTSGTKRAAPAPAPVDAAPLAKRTRSAAARGVTLR</sequence>
<dbReference type="Proteomes" id="UP001214415">
    <property type="component" value="Chromosome 3"/>
</dbReference>
<evidence type="ECO:0000256" key="1">
    <source>
        <dbReference type="SAM" id="MobiDB-lite"/>
    </source>
</evidence>
<keyword evidence="3" id="KW-1185">Reference proteome</keyword>
<reference evidence="2" key="1">
    <citation type="submission" date="2023-03" db="EMBL/GenBank/DDBJ databases">
        <title>Mating type loci evolution in Malassezia.</title>
        <authorList>
            <person name="Coelho M.A."/>
        </authorList>
    </citation>
    <scope>NUCLEOTIDE SEQUENCE</scope>
    <source>
        <strain evidence="2">CBS 12830</strain>
    </source>
</reference>
<proteinExistence type="predicted"/>
<organism evidence="2 3">
    <name type="scientific">Malassezia equina</name>
    <dbReference type="NCBI Taxonomy" id="1381935"/>
    <lineage>
        <taxon>Eukaryota</taxon>
        <taxon>Fungi</taxon>
        <taxon>Dikarya</taxon>
        <taxon>Basidiomycota</taxon>
        <taxon>Ustilaginomycotina</taxon>
        <taxon>Malasseziomycetes</taxon>
        <taxon>Malasseziales</taxon>
        <taxon>Malasseziaceae</taxon>
        <taxon>Malassezia</taxon>
    </lineage>
</organism>